<dbReference type="PATRIC" id="fig|1526658.3.peg.3031"/>
<dbReference type="EMBL" id="LGSZ01000057">
    <property type="protein sequence ID" value="KPH77813.1"/>
    <property type="molecule type" value="Genomic_DNA"/>
</dbReference>
<gene>
    <name evidence="2" type="ORF">AE618_21790</name>
</gene>
<protein>
    <submittedName>
        <fullName evidence="2">Uncharacterized protein</fullName>
    </submittedName>
</protein>
<sequence length="172" mass="18396">MSQNTLNVCARLSASSGTAIARWLLALLAASTAAAAILRLQTFLYALWEAHRRDVGTAYAMLVDTSRWAEAASSLVPLSLGILVLSLPFAIIGSGFPEARGRDPRIGRYAVLGGICPLVWISIAAAILQSSEPEIFPGIAAWKIAARPELGFFVIAGVSGGYYFGRLRRAFR</sequence>
<evidence type="ECO:0000313" key="3">
    <source>
        <dbReference type="Proteomes" id="UP000037822"/>
    </source>
</evidence>
<feature type="transmembrane region" description="Helical" evidence="1">
    <location>
        <begin position="148"/>
        <end position="165"/>
    </location>
</feature>
<keyword evidence="1" id="KW-0472">Membrane</keyword>
<organism evidence="2 3">
    <name type="scientific">Bosea vaviloviae</name>
    <dbReference type="NCBI Taxonomy" id="1526658"/>
    <lineage>
        <taxon>Bacteria</taxon>
        <taxon>Pseudomonadati</taxon>
        <taxon>Pseudomonadota</taxon>
        <taxon>Alphaproteobacteria</taxon>
        <taxon>Hyphomicrobiales</taxon>
        <taxon>Boseaceae</taxon>
        <taxon>Bosea</taxon>
    </lineage>
</organism>
<feature type="transmembrane region" description="Helical" evidence="1">
    <location>
        <begin position="109"/>
        <end position="128"/>
    </location>
</feature>
<proteinExistence type="predicted"/>
<accession>A0A0N1N2P9</accession>
<keyword evidence="1" id="KW-1133">Transmembrane helix</keyword>
<feature type="transmembrane region" description="Helical" evidence="1">
    <location>
        <begin position="20"/>
        <end position="38"/>
    </location>
</feature>
<feature type="transmembrane region" description="Helical" evidence="1">
    <location>
        <begin position="75"/>
        <end position="97"/>
    </location>
</feature>
<evidence type="ECO:0000256" key="1">
    <source>
        <dbReference type="SAM" id="Phobius"/>
    </source>
</evidence>
<keyword evidence="1" id="KW-0812">Transmembrane</keyword>
<dbReference type="AlphaFoldDB" id="A0A0N1N2P9"/>
<comment type="caution">
    <text evidence="2">The sequence shown here is derived from an EMBL/GenBank/DDBJ whole genome shotgun (WGS) entry which is preliminary data.</text>
</comment>
<name>A0A0N1N2P9_9HYPH</name>
<reference evidence="2 3" key="1">
    <citation type="submission" date="2015-07" db="EMBL/GenBank/DDBJ databases">
        <title>Whole genome sequencing of Bosea vaviloviae isolated from cave pool.</title>
        <authorList>
            <person name="Tan N.E.H."/>
            <person name="Lee Y.P."/>
            <person name="Gan H.M."/>
            <person name="Barton H."/>
            <person name="Savka M.A."/>
        </authorList>
    </citation>
    <scope>NUCLEOTIDE SEQUENCE [LARGE SCALE GENOMIC DNA]</scope>
    <source>
        <strain evidence="2 3">SD260</strain>
    </source>
</reference>
<keyword evidence="3" id="KW-1185">Reference proteome</keyword>
<dbReference type="Proteomes" id="UP000037822">
    <property type="component" value="Unassembled WGS sequence"/>
</dbReference>
<evidence type="ECO:0000313" key="2">
    <source>
        <dbReference type="EMBL" id="KPH77813.1"/>
    </source>
</evidence>